<dbReference type="PANTHER" id="PTHR10061:SF0">
    <property type="entry name" value="S-FORMYLGLUTATHIONE HYDROLASE"/>
    <property type="match status" value="1"/>
</dbReference>
<dbReference type="HOGENOM" id="CLU_056472_0_1_1"/>
<dbReference type="InterPro" id="IPR029058">
    <property type="entry name" value="AB_hydrolase_fold"/>
</dbReference>
<evidence type="ECO:0000256" key="6">
    <source>
        <dbReference type="PIRSR" id="PIRSR614186-1"/>
    </source>
</evidence>
<dbReference type="SUPFAM" id="SSF53474">
    <property type="entry name" value="alpha/beta-Hydrolases"/>
    <property type="match status" value="1"/>
</dbReference>
<proteinExistence type="inferred from homology"/>
<evidence type="ECO:0000313" key="9">
    <source>
        <dbReference type="Proteomes" id="UP000019384"/>
    </source>
</evidence>
<evidence type="ECO:0000256" key="4">
    <source>
        <dbReference type="ARBA" id="ARBA00022487"/>
    </source>
</evidence>
<reference evidence="8" key="1">
    <citation type="submission" date="2013-12" db="EMBL/GenBank/DDBJ databases">
        <authorList>
            <person name="Genoscope - CEA"/>
        </authorList>
    </citation>
    <scope>NUCLEOTIDE SEQUENCE</scope>
    <source>
        <strain evidence="8">CBS 1993</strain>
    </source>
</reference>
<dbReference type="Pfam" id="PF00756">
    <property type="entry name" value="Esterase"/>
    <property type="match status" value="1"/>
</dbReference>
<dbReference type="EMBL" id="HG793131">
    <property type="protein sequence ID" value="CDK30058.1"/>
    <property type="molecule type" value="Genomic_DNA"/>
</dbReference>
<dbReference type="GO" id="GO:0018738">
    <property type="term" value="F:S-formylglutathione hydrolase activity"/>
    <property type="evidence" value="ECO:0007669"/>
    <property type="project" value="UniProtKB-EC"/>
</dbReference>
<dbReference type="Gene3D" id="3.40.50.1820">
    <property type="entry name" value="alpha/beta hydrolase"/>
    <property type="match status" value="1"/>
</dbReference>
<protein>
    <recommendedName>
        <fullName evidence="3 7">S-formylglutathione hydrolase</fullName>
        <ecNumber evidence="2 7">3.1.2.12</ecNumber>
    </recommendedName>
</protein>
<dbReference type="GO" id="GO:0005829">
    <property type="term" value="C:cytosol"/>
    <property type="evidence" value="ECO:0007669"/>
    <property type="project" value="TreeGrafter"/>
</dbReference>
<dbReference type="GeneID" id="34523424"/>
<evidence type="ECO:0000256" key="7">
    <source>
        <dbReference type="RuleBase" id="RU363068"/>
    </source>
</evidence>
<accession>W6MU47</accession>
<gene>
    <name evidence="8" type="ORF">KUCA_T00006053001</name>
</gene>
<dbReference type="EC" id="3.1.2.12" evidence="2 7"/>
<comment type="catalytic activity">
    <reaction evidence="7">
        <text>S-formylglutathione + H2O = formate + glutathione + H(+)</text>
        <dbReference type="Rhea" id="RHEA:14961"/>
        <dbReference type="ChEBI" id="CHEBI:15377"/>
        <dbReference type="ChEBI" id="CHEBI:15378"/>
        <dbReference type="ChEBI" id="CHEBI:15740"/>
        <dbReference type="ChEBI" id="CHEBI:57688"/>
        <dbReference type="ChEBI" id="CHEBI:57925"/>
        <dbReference type="EC" id="3.1.2.12"/>
    </reaction>
</comment>
<evidence type="ECO:0000256" key="5">
    <source>
        <dbReference type="ARBA" id="ARBA00022801"/>
    </source>
</evidence>
<dbReference type="InterPro" id="IPR014186">
    <property type="entry name" value="S-formylglutathione_hydrol"/>
</dbReference>
<dbReference type="STRING" id="1382522.W6MU47"/>
<evidence type="ECO:0000256" key="3">
    <source>
        <dbReference type="ARBA" id="ARBA00016774"/>
    </source>
</evidence>
<keyword evidence="4 7" id="KW-0719">Serine esterase</keyword>
<sequence length="297" mass="32723">MSKIFKTEAEITTFGGKLLKLSHASKETKTNMDVNVYLPAQFFQSQAKKLPVLLYLSGLTCTPNNASEKAFWQPYSNEYGFAVVFPDTSPRGAGIEGEDDSWDFGTGAGFYVDAETEKWKENYRMYSYVLKELLPSLASDFEGLDFGNISITGHSMGGYGALSMFLQNPGKFKSVSAFSPISNPSNCPWGEKNFGNYLGPDKAKWAKYDPSELISKYNGPVPKEGILIHTGLADNFYKAKQLLPENLVAASKGTKFDGLVKLNLVEGYDHSYYFISSFTKDHAAHHAKALGLSGSKL</sequence>
<evidence type="ECO:0000256" key="1">
    <source>
        <dbReference type="ARBA" id="ARBA00005622"/>
    </source>
</evidence>
<dbReference type="NCBIfam" id="TIGR02821">
    <property type="entry name" value="fghA_ester_D"/>
    <property type="match status" value="1"/>
</dbReference>
<reference evidence="8" key="2">
    <citation type="submission" date="2014-02" db="EMBL/GenBank/DDBJ databases">
        <title>Complete DNA sequence of /Kuraishia capsulata/ illustrates novel genomic features among budding yeasts (/Saccharomycotina/).</title>
        <authorList>
            <person name="Morales L."/>
            <person name="Noel B."/>
            <person name="Porcel B."/>
            <person name="Marcet-Houben M."/>
            <person name="Hullo M-F."/>
            <person name="Sacerdot C."/>
            <person name="Tekaia F."/>
            <person name="Leh-Louis V."/>
            <person name="Despons L."/>
            <person name="Khanna V."/>
            <person name="Aury J-M."/>
            <person name="Barbe V."/>
            <person name="Couloux A."/>
            <person name="Labadie K."/>
            <person name="Pelletier E."/>
            <person name="Souciet J-L."/>
            <person name="Boekhout T."/>
            <person name="Gabaldon T."/>
            <person name="Wincker P."/>
            <person name="Dujon B."/>
        </authorList>
    </citation>
    <scope>NUCLEOTIDE SEQUENCE</scope>
    <source>
        <strain evidence="8">CBS 1993</strain>
    </source>
</reference>
<dbReference type="OrthoDB" id="420518at2759"/>
<name>W6MU47_9ASCO</name>
<dbReference type="FunFam" id="3.40.50.1820:FF:000002">
    <property type="entry name" value="S-formylglutathione hydrolase"/>
    <property type="match status" value="1"/>
</dbReference>
<organism evidence="8 9">
    <name type="scientific">Kuraishia capsulata CBS 1993</name>
    <dbReference type="NCBI Taxonomy" id="1382522"/>
    <lineage>
        <taxon>Eukaryota</taxon>
        <taxon>Fungi</taxon>
        <taxon>Dikarya</taxon>
        <taxon>Ascomycota</taxon>
        <taxon>Saccharomycotina</taxon>
        <taxon>Pichiomycetes</taxon>
        <taxon>Pichiales</taxon>
        <taxon>Pichiaceae</taxon>
        <taxon>Kuraishia</taxon>
    </lineage>
</organism>
<dbReference type="InterPro" id="IPR000801">
    <property type="entry name" value="Esterase-like"/>
</dbReference>
<evidence type="ECO:0000313" key="8">
    <source>
        <dbReference type="EMBL" id="CDK30058.1"/>
    </source>
</evidence>
<dbReference type="GO" id="GO:0052689">
    <property type="term" value="F:carboxylic ester hydrolase activity"/>
    <property type="evidence" value="ECO:0007669"/>
    <property type="project" value="UniProtKB-KW"/>
</dbReference>
<dbReference type="PANTHER" id="PTHR10061">
    <property type="entry name" value="S-FORMYLGLUTATHIONE HYDROLASE"/>
    <property type="match status" value="1"/>
</dbReference>
<comment type="similarity">
    <text evidence="1 7">Belongs to the esterase D family.</text>
</comment>
<feature type="active site" description="Charge relay system" evidence="6">
    <location>
        <position position="234"/>
    </location>
</feature>
<dbReference type="GO" id="GO:0046294">
    <property type="term" value="P:formaldehyde catabolic process"/>
    <property type="evidence" value="ECO:0007669"/>
    <property type="project" value="InterPro"/>
</dbReference>
<keyword evidence="7" id="KW-0963">Cytoplasm</keyword>
<evidence type="ECO:0000256" key="2">
    <source>
        <dbReference type="ARBA" id="ARBA00012479"/>
    </source>
</evidence>
<comment type="function">
    <text evidence="7">Serine hydrolase involved in the detoxification of formaldehyde.</text>
</comment>
<keyword evidence="5 7" id="KW-0378">Hydrolase</keyword>
<dbReference type="AlphaFoldDB" id="W6MU47"/>
<feature type="active site" description="Charge relay system" evidence="6">
    <location>
        <position position="270"/>
    </location>
</feature>
<keyword evidence="9" id="KW-1185">Reference proteome</keyword>
<feature type="active site" description="Charge relay system" evidence="6">
    <location>
        <position position="155"/>
    </location>
</feature>
<dbReference type="Proteomes" id="UP000019384">
    <property type="component" value="Unassembled WGS sequence"/>
</dbReference>
<comment type="subcellular location">
    <subcellularLocation>
        <location evidence="7">Cytoplasm</location>
    </subcellularLocation>
</comment>
<dbReference type="RefSeq" id="XP_022462036.1">
    <property type="nucleotide sequence ID" value="XM_022605363.1"/>
</dbReference>